<comment type="subcellular location">
    <subcellularLocation>
        <location evidence="7">Membrane</location>
        <topology evidence="7">Single-pass type II membrane protein</topology>
    </subcellularLocation>
</comment>
<dbReference type="SUPFAM" id="SSF51306">
    <property type="entry name" value="LexA/Signal peptidase"/>
    <property type="match status" value="1"/>
</dbReference>
<keyword evidence="7" id="KW-0812">Transmembrane</keyword>
<dbReference type="NCBIfam" id="TIGR02227">
    <property type="entry name" value="sigpep_I_bact"/>
    <property type="match status" value="1"/>
</dbReference>
<evidence type="ECO:0000313" key="10">
    <source>
        <dbReference type="Proteomes" id="UP000437748"/>
    </source>
</evidence>
<evidence type="ECO:0000259" key="8">
    <source>
        <dbReference type="Pfam" id="PF10502"/>
    </source>
</evidence>
<dbReference type="InterPro" id="IPR019758">
    <property type="entry name" value="Pept_S26A_signal_pept_1_CS"/>
</dbReference>
<dbReference type="Pfam" id="PF10502">
    <property type="entry name" value="Peptidase_S26"/>
    <property type="match status" value="1"/>
</dbReference>
<reference evidence="9 10" key="1">
    <citation type="submission" date="2019-10" db="EMBL/GenBank/DDBJ databases">
        <title>New species of Slilvanegrellaceae.</title>
        <authorList>
            <person name="Pitt A."/>
            <person name="Hahn M.W."/>
        </authorList>
    </citation>
    <scope>NUCLEOTIDE SEQUENCE [LARGE SCALE GENOMIC DNA]</scope>
    <source>
        <strain evidence="9 10">SP-Ram-0.45-NSY-1</strain>
    </source>
</reference>
<dbReference type="GO" id="GO:0016020">
    <property type="term" value="C:membrane"/>
    <property type="evidence" value="ECO:0007669"/>
    <property type="project" value="UniProtKB-SubCell"/>
</dbReference>
<proteinExistence type="inferred from homology"/>
<gene>
    <name evidence="9" type="primary">lepB</name>
    <name evidence="9" type="ORF">GCL60_13490</name>
</gene>
<accession>A0A6N6VNT8</accession>
<feature type="active site" evidence="6">
    <location>
        <position position="91"/>
    </location>
</feature>
<dbReference type="RefSeq" id="WP_153421268.1">
    <property type="nucleotide sequence ID" value="NZ_WFLM01000005.1"/>
</dbReference>
<evidence type="ECO:0000256" key="3">
    <source>
        <dbReference type="ARBA" id="ARBA00013208"/>
    </source>
</evidence>
<evidence type="ECO:0000313" key="9">
    <source>
        <dbReference type="EMBL" id="KAB8036853.1"/>
    </source>
</evidence>
<dbReference type="Proteomes" id="UP000437748">
    <property type="component" value="Unassembled WGS sequence"/>
</dbReference>
<comment type="catalytic activity">
    <reaction evidence="1 7">
        <text>Cleavage of hydrophobic, N-terminal signal or leader sequences from secreted and periplasmic proteins.</text>
        <dbReference type="EC" id="3.4.21.89"/>
    </reaction>
</comment>
<keyword evidence="10" id="KW-1185">Reference proteome</keyword>
<dbReference type="GO" id="GO:0004252">
    <property type="term" value="F:serine-type endopeptidase activity"/>
    <property type="evidence" value="ECO:0007669"/>
    <property type="project" value="InterPro"/>
</dbReference>
<dbReference type="InterPro" id="IPR036286">
    <property type="entry name" value="LexA/Signal_pep-like_sf"/>
</dbReference>
<evidence type="ECO:0000256" key="6">
    <source>
        <dbReference type="PIRSR" id="PIRSR600223-1"/>
    </source>
</evidence>
<evidence type="ECO:0000256" key="4">
    <source>
        <dbReference type="ARBA" id="ARBA00019232"/>
    </source>
</evidence>
<comment type="similarity">
    <text evidence="2 7">Belongs to the peptidase S26 family.</text>
</comment>
<dbReference type="GO" id="GO:0006465">
    <property type="term" value="P:signal peptide processing"/>
    <property type="evidence" value="ECO:0007669"/>
    <property type="project" value="InterPro"/>
</dbReference>
<evidence type="ECO:0000256" key="1">
    <source>
        <dbReference type="ARBA" id="ARBA00000677"/>
    </source>
</evidence>
<feature type="domain" description="Peptidase S26" evidence="8">
    <location>
        <begin position="7"/>
        <end position="208"/>
    </location>
</feature>
<name>A0A6N6VNT8_9BACT</name>
<keyword evidence="7" id="KW-0645">Protease</keyword>
<dbReference type="InterPro" id="IPR019533">
    <property type="entry name" value="Peptidase_S26"/>
</dbReference>
<dbReference type="GO" id="GO:0009003">
    <property type="term" value="F:signal peptidase activity"/>
    <property type="evidence" value="ECO:0007669"/>
    <property type="project" value="UniProtKB-EC"/>
</dbReference>
<comment type="caution">
    <text evidence="9">The sequence shown here is derived from an EMBL/GenBank/DDBJ whole genome shotgun (WGS) entry which is preliminary data.</text>
</comment>
<dbReference type="PROSITE" id="PS00761">
    <property type="entry name" value="SPASE_I_3"/>
    <property type="match status" value="1"/>
</dbReference>
<sequence>MNRLINELKSILFIVTAIFIFRSTFLNWYVIPTGSLLPTLKIGDHVVVNKLSYGIMLPFMQTRIFSWSQPDRGDIVVFQGPESENQLTLIKRVVGLPGDKITFANGILTINGVLAKQELQIDRTPLENLGGGETADSFNLFVESGFSKYPHYILKRKWNSLTDAETQTWVVPPNKLLVLGDNRDNSSDGRFWGFMDQDRIYGRAFLISYSTYDKEGSFLPSFRNERWFQPIKN</sequence>
<keyword evidence="5 7" id="KW-0378">Hydrolase</keyword>
<evidence type="ECO:0000256" key="5">
    <source>
        <dbReference type="ARBA" id="ARBA00022801"/>
    </source>
</evidence>
<dbReference type="PRINTS" id="PR00727">
    <property type="entry name" value="LEADERPTASE"/>
</dbReference>
<dbReference type="CDD" id="cd06530">
    <property type="entry name" value="S26_SPase_I"/>
    <property type="match status" value="1"/>
</dbReference>
<evidence type="ECO:0000256" key="2">
    <source>
        <dbReference type="ARBA" id="ARBA00009370"/>
    </source>
</evidence>
<dbReference type="PANTHER" id="PTHR43390:SF1">
    <property type="entry name" value="CHLOROPLAST PROCESSING PEPTIDASE"/>
    <property type="match status" value="1"/>
</dbReference>
<dbReference type="PANTHER" id="PTHR43390">
    <property type="entry name" value="SIGNAL PEPTIDASE I"/>
    <property type="match status" value="1"/>
</dbReference>
<organism evidence="9 10">
    <name type="scientific">Silvanigrella paludirubra</name>
    <dbReference type="NCBI Taxonomy" id="2499159"/>
    <lineage>
        <taxon>Bacteria</taxon>
        <taxon>Pseudomonadati</taxon>
        <taxon>Bdellovibrionota</taxon>
        <taxon>Oligoflexia</taxon>
        <taxon>Silvanigrellales</taxon>
        <taxon>Silvanigrellaceae</taxon>
        <taxon>Silvanigrella</taxon>
    </lineage>
</organism>
<dbReference type="InterPro" id="IPR000223">
    <property type="entry name" value="Pept_S26A_signal_pept_1"/>
</dbReference>
<keyword evidence="7" id="KW-1133">Transmembrane helix</keyword>
<dbReference type="EMBL" id="WFLM01000005">
    <property type="protein sequence ID" value="KAB8036853.1"/>
    <property type="molecule type" value="Genomic_DNA"/>
</dbReference>
<protein>
    <recommendedName>
        <fullName evidence="4 7">Signal peptidase I</fullName>
        <ecNumber evidence="3 7">3.4.21.89</ecNumber>
    </recommendedName>
</protein>
<dbReference type="EC" id="3.4.21.89" evidence="3 7"/>
<dbReference type="PROSITE" id="PS00760">
    <property type="entry name" value="SPASE_I_2"/>
    <property type="match status" value="1"/>
</dbReference>
<feature type="active site" evidence="6">
    <location>
        <position position="35"/>
    </location>
</feature>
<keyword evidence="7" id="KW-0472">Membrane</keyword>
<evidence type="ECO:0000256" key="7">
    <source>
        <dbReference type="RuleBase" id="RU362042"/>
    </source>
</evidence>
<dbReference type="AlphaFoldDB" id="A0A6N6VNT8"/>
<feature type="transmembrane region" description="Helical" evidence="7">
    <location>
        <begin position="12"/>
        <end position="31"/>
    </location>
</feature>
<dbReference type="Gene3D" id="2.10.109.10">
    <property type="entry name" value="Umud Fragment, subunit A"/>
    <property type="match status" value="1"/>
</dbReference>
<dbReference type="InterPro" id="IPR019757">
    <property type="entry name" value="Pept_S26A_signal_pept_1_Lys-AS"/>
</dbReference>
<dbReference type="OrthoDB" id="150137at2"/>